<comment type="similarity">
    <text evidence="1">Belongs to the ATP-dependent AMP-binding enzyme family.</text>
</comment>
<organism evidence="7">
    <name type="scientific">Flexilinea flocculi</name>
    <dbReference type="NCBI Taxonomy" id="1678840"/>
    <lineage>
        <taxon>Bacteria</taxon>
        <taxon>Bacillati</taxon>
        <taxon>Chloroflexota</taxon>
        <taxon>Anaerolineae</taxon>
        <taxon>Anaerolineales</taxon>
        <taxon>Anaerolineaceae</taxon>
        <taxon>Flexilinea</taxon>
    </lineage>
</organism>
<dbReference type="STRING" id="1678840.ATC1_13288"/>
<dbReference type="InterPro" id="IPR025110">
    <property type="entry name" value="AMP-bd_C"/>
</dbReference>
<gene>
    <name evidence="7" type="ORF">ATC1_13288</name>
</gene>
<dbReference type="GO" id="GO:0005524">
    <property type="term" value="F:ATP binding"/>
    <property type="evidence" value="ECO:0007669"/>
    <property type="project" value="UniProtKB-KW"/>
</dbReference>
<dbReference type="InterPro" id="IPR045851">
    <property type="entry name" value="AMP-bd_C_sf"/>
</dbReference>
<evidence type="ECO:0000313" key="7">
    <source>
        <dbReference type="EMBL" id="GAP40316.1"/>
    </source>
</evidence>
<dbReference type="SUPFAM" id="SSF56801">
    <property type="entry name" value="Acetyl-CoA synthetase-like"/>
    <property type="match status" value="1"/>
</dbReference>
<dbReference type="InterPro" id="IPR000873">
    <property type="entry name" value="AMP-dep_synth/lig_dom"/>
</dbReference>
<evidence type="ECO:0000256" key="4">
    <source>
        <dbReference type="ARBA" id="ARBA00022840"/>
    </source>
</evidence>
<keyword evidence="3" id="KW-0547">Nucleotide-binding</keyword>
<dbReference type="Proteomes" id="UP000053370">
    <property type="component" value="Unassembled WGS sequence"/>
</dbReference>
<dbReference type="GO" id="GO:0016405">
    <property type="term" value="F:CoA-ligase activity"/>
    <property type="evidence" value="ECO:0007669"/>
    <property type="project" value="UniProtKB-ARBA"/>
</dbReference>
<evidence type="ECO:0000259" key="6">
    <source>
        <dbReference type="Pfam" id="PF13193"/>
    </source>
</evidence>
<keyword evidence="4" id="KW-0067">ATP-binding</keyword>
<proteinExistence type="inferred from homology"/>
<evidence type="ECO:0000256" key="1">
    <source>
        <dbReference type="ARBA" id="ARBA00006432"/>
    </source>
</evidence>
<dbReference type="PATRIC" id="fig|1678840.3.peg.1541"/>
<evidence type="ECO:0000256" key="3">
    <source>
        <dbReference type="ARBA" id="ARBA00022741"/>
    </source>
</evidence>
<dbReference type="RefSeq" id="WP_062279490.1">
    <property type="nucleotide sequence ID" value="NZ_DF968181.1"/>
</dbReference>
<dbReference type="GO" id="GO:0015645">
    <property type="term" value="F:fatty acid ligase activity"/>
    <property type="evidence" value="ECO:0007669"/>
    <property type="project" value="TreeGrafter"/>
</dbReference>
<dbReference type="Gene3D" id="3.30.300.30">
    <property type="match status" value="1"/>
</dbReference>
<dbReference type="EMBL" id="DF968181">
    <property type="protein sequence ID" value="GAP40316.1"/>
    <property type="molecule type" value="Genomic_DNA"/>
</dbReference>
<feature type="domain" description="AMP-dependent synthetase/ligase" evidence="5">
    <location>
        <begin position="30"/>
        <end position="372"/>
    </location>
</feature>
<dbReference type="AlphaFoldDB" id="A0A0S7BJ00"/>
<protein>
    <submittedName>
        <fullName evidence="7">Acyl-coenzyme A synthetase</fullName>
    </submittedName>
</protein>
<dbReference type="GO" id="GO:0006637">
    <property type="term" value="P:acyl-CoA metabolic process"/>
    <property type="evidence" value="ECO:0007669"/>
    <property type="project" value="TreeGrafter"/>
</dbReference>
<reference evidence="7" key="1">
    <citation type="journal article" date="2015" name="Genome Announc.">
        <title>Draft Genome Sequence of Anaerolineae Strain TC1, a Novel Isolate from a Methanogenic Wastewater Treatment System.</title>
        <authorList>
            <person name="Matsuura N."/>
            <person name="Tourlousse D.M."/>
            <person name="Sun L."/>
            <person name="Toyonaga M."/>
            <person name="Kuroda K."/>
            <person name="Ohashi A."/>
            <person name="Cruz R."/>
            <person name="Yamaguchi T."/>
            <person name="Sekiguchi Y."/>
        </authorList>
    </citation>
    <scope>NUCLEOTIDE SEQUENCE [LARGE SCALE GENOMIC DNA]</scope>
    <source>
        <strain evidence="7">TC1</strain>
    </source>
</reference>
<evidence type="ECO:0000259" key="5">
    <source>
        <dbReference type="Pfam" id="PF00501"/>
    </source>
</evidence>
<dbReference type="GO" id="GO:0006633">
    <property type="term" value="P:fatty acid biosynthetic process"/>
    <property type="evidence" value="ECO:0007669"/>
    <property type="project" value="TreeGrafter"/>
</dbReference>
<evidence type="ECO:0000313" key="8">
    <source>
        <dbReference type="Proteomes" id="UP000053370"/>
    </source>
</evidence>
<dbReference type="GO" id="GO:0004321">
    <property type="term" value="F:fatty-acyl-CoA synthase activity"/>
    <property type="evidence" value="ECO:0007669"/>
    <property type="project" value="TreeGrafter"/>
</dbReference>
<dbReference type="Gene3D" id="3.40.50.12780">
    <property type="entry name" value="N-terminal domain of ligase-like"/>
    <property type="match status" value="1"/>
</dbReference>
<dbReference type="InterPro" id="IPR051087">
    <property type="entry name" value="Mitochondrial_ACSM"/>
</dbReference>
<keyword evidence="8" id="KW-1185">Reference proteome</keyword>
<feature type="domain" description="AMP-binding enzyme C-terminal" evidence="6">
    <location>
        <begin position="433"/>
        <end position="511"/>
    </location>
</feature>
<accession>A0A0S7BJ00</accession>
<dbReference type="PANTHER" id="PTHR43605">
    <property type="entry name" value="ACYL-COENZYME A SYNTHETASE"/>
    <property type="match status" value="1"/>
</dbReference>
<dbReference type="Pfam" id="PF00501">
    <property type="entry name" value="AMP-binding"/>
    <property type="match status" value="1"/>
</dbReference>
<dbReference type="Pfam" id="PF13193">
    <property type="entry name" value="AMP-binding_C"/>
    <property type="match status" value="1"/>
</dbReference>
<dbReference type="PROSITE" id="PS00455">
    <property type="entry name" value="AMP_BINDING"/>
    <property type="match status" value="1"/>
</dbReference>
<evidence type="ECO:0000256" key="2">
    <source>
        <dbReference type="ARBA" id="ARBA00022598"/>
    </source>
</evidence>
<sequence>METILSLYDKQKRTLNGTDTAIRWINSSLTCQQITWDEIEKESNRRAAFLAKKQCQQGDHVFIFLQSSPEIWFFFLGALKCGAVPCVLFPNFGEDAIRSRLIIGKAAYLITDSSFAKFEELFLSIPTIRTIVYIDGAEKPLPKHERLHHFDRESTIIPDNFFSTIVNPDDPAFMVFTSGSTGFPKAVIHAHRIAESIQRSMRNVLQIGKDDLFWCTAHPAWITGTVYSILGPLLCGIESVQYSGNFHAKRWMPILQNQRVAVWYSAPTAFRSLMQESPDFYKEYDFSALKEIFSIGEPLNPVVFFWGKAIFNRDIHDTWFQTEAGTIRIANIPGNAIKPGFMGKAVDDAFPVILNEHNQSVPPNEVGRLCLKEGWESCFIDYFEQRSAFASKFQSGYYETGDLAYQDDEGYFCFVGRDDDVINTSGHLVGPFEVESVLLSQDEIADVGVVAAPDDLLYEKVAAFIVLKNGFIWNDKLESKMRIAVTSHLSPIATPKLFIIVDEIPRNNAGKILRNVLRERLKT</sequence>
<dbReference type="InterPro" id="IPR020845">
    <property type="entry name" value="AMP-binding_CS"/>
</dbReference>
<name>A0A0S7BJ00_9CHLR</name>
<dbReference type="PANTHER" id="PTHR43605:SF10">
    <property type="entry name" value="ACYL-COA SYNTHETASE MEDIUM CHAIN FAMILY MEMBER 3"/>
    <property type="match status" value="1"/>
</dbReference>
<keyword evidence="2" id="KW-0436">Ligase</keyword>
<dbReference type="InterPro" id="IPR042099">
    <property type="entry name" value="ANL_N_sf"/>
</dbReference>